<accession>A0ABR4CKU4</accession>
<sequence length="175" mass="19491">MLSLTPLKLQSEIQIRDLQSYELPAYYLGYQLSIERSVIFSVALHPDLSRQHLTRAKYDKRRHVQFYATVETEAPLPPPITSNKPTANTQHIFIRPIPQTPPEPFLSTPPTSSSSSTLPTQPNRSHAPSSLFPGTQPHPSAPTANPRCLETASGIFYREVEESADGCADGRRELV</sequence>
<name>A0ABR4CKU4_9HELO</name>
<proteinExistence type="predicted"/>
<gene>
    <name evidence="2" type="ORF">VTL71DRAFT_13431</name>
</gene>
<dbReference type="Proteomes" id="UP001595075">
    <property type="component" value="Unassembled WGS sequence"/>
</dbReference>
<evidence type="ECO:0000256" key="1">
    <source>
        <dbReference type="SAM" id="MobiDB-lite"/>
    </source>
</evidence>
<evidence type="ECO:0000313" key="3">
    <source>
        <dbReference type="Proteomes" id="UP001595075"/>
    </source>
</evidence>
<feature type="compositionally biased region" description="Low complexity" evidence="1">
    <location>
        <begin position="105"/>
        <end position="122"/>
    </location>
</feature>
<feature type="region of interest" description="Disordered" evidence="1">
    <location>
        <begin position="95"/>
        <end position="147"/>
    </location>
</feature>
<comment type="caution">
    <text evidence="2">The sequence shown here is derived from an EMBL/GenBank/DDBJ whole genome shotgun (WGS) entry which is preliminary data.</text>
</comment>
<reference evidence="2 3" key="1">
    <citation type="journal article" date="2024" name="Commun. Biol.">
        <title>Comparative genomic analysis of thermophilic fungi reveals convergent evolutionary adaptations and gene losses.</title>
        <authorList>
            <person name="Steindorff A.S."/>
            <person name="Aguilar-Pontes M.V."/>
            <person name="Robinson A.J."/>
            <person name="Andreopoulos B."/>
            <person name="LaButti K."/>
            <person name="Kuo A."/>
            <person name="Mondo S."/>
            <person name="Riley R."/>
            <person name="Otillar R."/>
            <person name="Haridas S."/>
            <person name="Lipzen A."/>
            <person name="Grimwood J."/>
            <person name="Schmutz J."/>
            <person name="Clum A."/>
            <person name="Reid I.D."/>
            <person name="Moisan M.C."/>
            <person name="Butler G."/>
            <person name="Nguyen T.T.M."/>
            <person name="Dewar K."/>
            <person name="Conant G."/>
            <person name="Drula E."/>
            <person name="Henrissat B."/>
            <person name="Hansel C."/>
            <person name="Singer S."/>
            <person name="Hutchinson M.I."/>
            <person name="de Vries R.P."/>
            <person name="Natvig D.O."/>
            <person name="Powell A.J."/>
            <person name="Tsang A."/>
            <person name="Grigoriev I.V."/>
        </authorList>
    </citation>
    <scope>NUCLEOTIDE SEQUENCE [LARGE SCALE GENOMIC DNA]</scope>
    <source>
        <strain evidence="2 3">CBS 494.80</strain>
    </source>
</reference>
<dbReference type="EMBL" id="JAZHXI010000006">
    <property type="protein sequence ID" value="KAL2070405.1"/>
    <property type="molecule type" value="Genomic_DNA"/>
</dbReference>
<keyword evidence="3" id="KW-1185">Reference proteome</keyword>
<organism evidence="2 3">
    <name type="scientific">Oculimacula yallundae</name>
    <dbReference type="NCBI Taxonomy" id="86028"/>
    <lineage>
        <taxon>Eukaryota</taxon>
        <taxon>Fungi</taxon>
        <taxon>Dikarya</taxon>
        <taxon>Ascomycota</taxon>
        <taxon>Pezizomycotina</taxon>
        <taxon>Leotiomycetes</taxon>
        <taxon>Helotiales</taxon>
        <taxon>Ploettnerulaceae</taxon>
        <taxon>Oculimacula</taxon>
    </lineage>
</organism>
<protein>
    <submittedName>
        <fullName evidence="2">Uncharacterized protein</fullName>
    </submittedName>
</protein>
<evidence type="ECO:0000313" key="2">
    <source>
        <dbReference type="EMBL" id="KAL2070405.1"/>
    </source>
</evidence>